<dbReference type="CDD" id="cd00180">
    <property type="entry name" value="PKc"/>
    <property type="match status" value="1"/>
</dbReference>
<evidence type="ECO:0000313" key="3">
    <source>
        <dbReference type="Proteomes" id="UP000703269"/>
    </source>
</evidence>
<accession>A0A9P3LFE3</accession>
<dbReference type="Gene3D" id="1.10.510.10">
    <property type="entry name" value="Transferase(Phosphotransferase) domain 1"/>
    <property type="match status" value="1"/>
</dbReference>
<dbReference type="PANTHER" id="PTHR44329">
    <property type="entry name" value="SERINE/THREONINE-PROTEIN KINASE TNNI3K-RELATED"/>
    <property type="match status" value="1"/>
</dbReference>
<dbReference type="InterPro" id="IPR000719">
    <property type="entry name" value="Prot_kinase_dom"/>
</dbReference>
<reference evidence="2 3" key="1">
    <citation type="submission" date="2021-08" db="EMBL/GenBank/DDBJ databases">
        <title>Draft Genome Sequence of Phanerochaete sordida strain YK-624.</title>
        <authorList>
            <person name="Mori T."/>
            <person name="Dohra H."/>
            <person name="Suzuki T."/>
            <person name="Kawagishi H."/>
            <person name="Hirai H."/>
        </authorList>
    </citation>
    <scope>NUCLEOTIDE SEQUENCE [LARGE SCALE GENOMIC DNA]</scope>
    <source>
        <strain evidence="2 3">YK-624</strain>
    </source>
</reference>
<dbReference type="OrthoDB" id="2800760at2759"/>
<sequence>MPPAAPAPPAGTIDLRFSQLIGSLSRSGLYTLHIKFNNGRSVVCKRNPSHNDTKMPDWGAFTLPIPAGTNTLVMELHDATSSTRTIPEPLAAVNVPVHELFKEVPLPFPLKRPGSSEKEKGPGFLTIRADATVDKLHNLAALSPSAVRHPAIRTLKAVLDALDVASVRYRSDKSLVRSINAARIFAQASLAYLTNDPRTQPQDIESKDFNVVWDLSRHLEQHMGYFANGFPSNSAMPPKTRAGVTQELLAAASEALAIIFGFLTAYSSATYTWVHGARPTISTAALDLQYRLLVLDARMRGIPGLEPAPKTESAFYGVLAGVLADHYKTIKEPSGTWYELLGCVRGKLAVRMLDGYKAYIDRLGGKSDPGNTVLRRTARRLMALLAHATMMLPSTLEIPATMFGKKESLPERTLATIVNGEKVASGGYAYVQFKRMKCPRRGVEIVVALKYIKRATTPDEIKHTYLEILNGWTLHHPRLLPTEGITHEIEEGQQKMLVVSEKMAGGVLAQYVCAAPKFTQRTPEQKTRILNLWIRQIAEGMKYMHDEGIAHGDLHPTNIFMKIGVDGSDHNVVIGDFGVSIYIDSASKQFLSTRSGAKGYVAPEQLITDDASARAYGVPKKVISPSRRPTAQSDLFSWAMLCVELYAQKRPFPELEINLVGIEIMKGRRPSPLPQALTAQPLLLACVKRCWSQDSAQRGDTAQMLADMRRIAPYDKP</sequence>
<keyword evidence="3" id="KW-1185">Reference proteome</keyword>
<dbReference type="InterPro" id="IPR051681">
    <property type="entry name" value="Ser/Thr_Kinases-Pseudokinases"/>
</dbReference>
<protein>
    <submittedName>
        <fullName evidence="2">Kinase-like domain-containing protein</fullName>
    </submittedName>
</protein>
<dbReference type="GO" id="GO:0005524">
    <property type="term" value="F:ATP binding"/>
    <property type="evidence" value="ECO:0007669"/>
    <property type="project" value="InterPro"/>
</dbReference>
<proteinExistence type="predicted"/>
<dbReference type="AlphaFoldDB" id="A0A9P3LFE3"/>
<evidence type="ECO:0000259" key="1">
    <source>
        <dbReference type="PROSITE" id="PS50011"/>
    </source>
</evidence>
<dbReference type="InterPro" id="IPR011009">
    <property type="entry name" value="Kinase-like_dom_sf"/>
</dbReference>
<keyword evidence="2" id="KW-0808">Transferase</keyword>
<keyword evidence="2" id="KW-0418">Kinase</keyword>
<dbReference type="Proteomes" id="UP000703269">
    <property type="component" value="Unassembled WGS sequence"/>
</dbReference>
<feature type="domain" description="Protein kinase" evidence="1">
    <location>
        <begin position="417"/>
        <end position="711"/>
    </location>
</feature>
<organism evidence="2 3">
    <name type="scientific">Phanerochaete sordida</name>
    <dbReference type="NCBI Taxonomy" id="48140"/>
    <lineage>
        <taxon>Eukaryota</taxon>
        <taxon>Fungi</taxon>
        <taxon>Dikarya</taxon>
        <taxon>Basidiomycota</taxon>
        <taxon>Agaricomycotina</taxon>
        <taxon>Agaricomycetes</taxon>
        <taxon>Polyporales</taxon>
        <taxon>Phanerochaetaceae</taxon>
        <taxon>Phanerochaete</taxon>
    </lineage>
</organism>
<dbReference type="PROSITE" id="PS50011">
    <property type="entry name" value="PROTEIN_KINASE_DOM"/>
    <property type="match status" value="1"/>
</dbReference>
<comment type="caution">
    <text evidence="2">The sequence shown here is derived from an EMBL/GenBank/DDBJ whole genome shotgun (WGS) entry which is preliminary data.</text>
</comment>
<name>A0A9P3LFE3_9APHY</name>
<dbReference type="GO" id="GO:0004674">
    <property type="term" value="F:protein serine/threonine kinase activity"/>
    <property type="evidence" value="ECO:0007669"/>
    <property type="project" value="TreeGrafter"/>
</dbReference>
<evidence type="ECO:0000313" key="2">
    <source>
        <dbReference type="EMBL" id="GJE92548.1"/>
    </source>
</evidence>
<dbReference type="SUPFAM" id="SSF56112">
    <property type="entry name" value="Protein kinase-like (PK-like)"/>
    <property type="match status" value="1"/>
</dbReference>
<dbReference type="EMBL" id="BPQB01000027">
    <property type="protein sequence ID" value="GJE92548.1"/>
    <property type="molecule type" value="Genomic_DNA"/>
</dbReference>
<dbReference type="Pfam" id="PF00069">
    <property type="entry name" value="Pkinase"/>
    <property type="match status" value="1"/>
</dbReference>
<gene>
    <name evidence="2" type="ORF">PsYK624_087030</name>
</gene>